<dbReference type="AlphaFoldDB" id="A0A1H3NBA9"/>
<dbReference type="Proteomes" id="UP000199079">
    <property type="component" value="Unassembled WGS sequence"/>
</dbReference>
<feature type="compositionally biased region" description="Polar residues" evidence="1">
    <location>
        <begin position="91"/>
        <end position="106"/>
    </location>
</feature>
<keyword evidence="3" id="KW-1185">Reference proteome</keyword>
<gene>
    <name evidence="2" type="ORF">SAMN05216564_11233</name>
</gene>
<reference evidence="3" key="1">
    <citation type="submission" date="2016-10" db="EMBL/GenBank/DDBJ databases">
        <authorList>
            <person name="Varghese N."/>
            <person name="Submissions S."/>
        </authorList>
    </citation>
    <scope>NUCLEOTIDE SEQUENCE [LARGE SCALE GENOMIC DNA]</scope>
    <source>
        <strain evidence="3">DC30,IBRC 10041,KCTC 4046</strain>
    </source>
</reference>
<organism evidence="2 3">
    <name type="scientific">Halopenitus persicus</name>
    <dbReference type="NCBI Taxonomy" id="1048396"/>
    <lineage>
        <taxon>Archaea</taxon>
        <taxon>Methanobacteriati</taxon>
        <taxon>Methanobacteriota</taxon>
        <taxon>Stenosarchaea group</taxon>
        <taxon>Halobacteria</taxon>
        <taxon>Halobacteriales</taxon>
        <taxon>Haloferacaceae</taxon>
        <taxon>Halopenitus</taxon>
    </lineage>
</organism>
<name>A0A1H3NBA9_9EURY</name>
<evidence type="ECO:0000256" key="1">
    <source>
        <dbReference type="SAM" id="MobiDB-lite"/>
    </source>
</evidence>
<protein>
    <submittedName>
        <fullName evidence="2">Uncharacterized protein</fullName>
    </submittedName>
</protein>
<accession>A0A1H3NBA9</accession>
<sequence>MAFTAFSVTFIYTTPERQPTGMVIHHVRINASATRLTENSTASMGVAPLAENTDPTVSTPPMRTSDTRYVAIAPPPPAMIPVIEDDAGDNRQPTTPRKNAEGTTIGSARAGNKKLEIHSPLVPRPAETLSTIPNSTVAKTAAEAAAYPAPMSGRSALGRRPGPYCLQAVRSVIGGEGNIFGLQHNSRWSLRPHGASVANESVGEEPDNGRRNRTTIAARLPKL</sequence>
<evidence type="ECO:0000313" key="2">
    <source>
        <dbReference type="EMBL" id="SDY86146.1"/>
    </source>
</evidence>
<evidence type="ECO:0000313" key="3">
    <source>
        <dbReference type="Proteomes" id="UP000199079"/>
    </source>
</evidence>
<dbReference type="EMBL" id="FNPC01000012">
    <property type="protein sequence ID" value="SDY86146.1"/>
    <property type="molecule type" value="Genomic_DNA"/>
</dbReference>
<feature type="region of interest" description="Disordered" evidence="1">
    <location>
        <begin position="85"/>
        <end position="108"/>
    </location>
</feature>
<proteinExistence type="predicted"/>